<gene>
    <name evidence="3" type="ORF">Mgra_00007916</name>
</gene>
<organism evidence="3 4">
    <name type="scientific">Meloidogyne graminicola</name>
    <dbReference type="NCBI Taxonomy" id="189291"/>
    <lineage>
        <taxon>Eukaryota</taxon>
        <taxon>Metazoa</taxon>
        <taxon>Ecdysozoa</taxon>
        <taxon>Nematoda</taxon>
        <taxon>Chromadorea</taxon>
        <taxon>Rhabditida</taxon>
        <taxon>Tylenchina</taxon>
        <taxon>Tylenchomorpha</taxon>
        <taxon>Tylenchoidea</taxon>
        <taxon>Meloidogynidae</taxon>
        <taxon>Meloidogyninae</taxon>
        <taxon>Meloidogyne</taxon>
    </lineage>
</organism>
<feature type="compositionally biased region" description="Basic residues" evidence="1">
    <location>
        <begin position="79"/>
        <end position="97"/>
    </location>
</feature>
<evidence type="ECO:0000313" key="4">
    <source>
        <dbReference type="Proteomes" id="UP000605970"/>
    </source>
</evidence>
<dbReference type="AlphaFoldDB" id="A0A8S9ZHE8"/>
<feature type="chain" id="PRO_5035752685" evidence="2">
    <location>
        <begin position="20"/>
        <end position="97"/>
    </location>
</feature>
<keyword evidence="4" id="KW-1185">Reference proteome</keyword>
<reference evidence="3" key="1">
    <citation type="journal article" date="2020" name="Ecol. Evol.">
        <title>Genome structure and content of the rice root-knot nematode (Meloidogyne graminicola).</title>
        <authorList>
            <person name="Phan N.T."/>
            <person name="Danchin E.G.J."/>
            <person name="Klopp C."/>
            <person name="Perfus-Barbeoch L."/>
            <person name="Kozlowski D.K."/>
            <person name="Koutsovoulos G.D."/>
            <person name="Lopez-Roques C."/>
            <person name="Bouchez O."/>
            <person name="Zahm M."/>
            <person name="Besnard G."/>
            <person name="Bellafiore S."/>
        </authorList>
    </citation>
    <scope>NUCLEOTIDE SEQUENCE</scope>
    <source>
        <strain evidence="3">VN-18</strain>
    </source>
</reference>
<evidence type="ECO:0000256" key="1">
    <source>
        <dbReference type="SAM" id="MobiDB-lite"/>
    </source>
</evidence>
<accession>A0A8S9ZHE8</accession>
<evidence type="ECO:0000313" key="3">
    <source>
        <dbReference type="EMBL" id="KAF7632698.1"/>
    </source>
</evidence>
<comment type="caution">
    <text evidence="3">The sequence shown here is derived from an EMBL/GenBank/DDBJ whole genome shotgun (WGS) entry which is preliminary data.</text>
</comment>
<proteinExistence type="predicted"/>
<name>A0A8S9ZHE8_9BILA</name>
<evidence type="ECO:0000256" key="2">
    <source>
        <dbReference type="SAM" id="SignalP"/>
    </source>
</evidence>
<keyword evidence="2" id="KW-0732">Signal</keyword>
<feature type="region of interest" description="Disordered" evidence="1">
    <location>
        <begin position="78"/>
        <end position="97"/>
    </location>
</feature>
<dbReference type="Proteomes" id="UP000605970">
    <property type="component" value="Unassembled WGS sequence"/>
</dbReference>
<sequence length="97" mass="10944">MSKFIFLLIIFIFIQFCDSVRNKQKNPKQAPSGHLGHQGEGVSMSLTIPKEQRNNQNKPVGPKQVIIALPSFKKGDKVKQKKRITLRANKAKSKNSN</sequence>
<feature type="signal peptide" evidence="2">
    <location>
        <begin position="1"/>
        <end position="19"/>
    </location>
</feature>
<dbReference type="EMBL" id="JABEBT010000096">
    <property type="protein sequence ID" value="KAF7632698.1"/>
    <property type="molecule type" value="Genomic_DNA"/>
</dbReference>
<protein>
    <submittedName>
        <fullName evidence="3">Uncharacterized protein</fullName>
    </submittedName>
</protein>
<feature type="region of interest" description="Disordered" evidence="1">
    <location>
        <begin position="23"/>
        <end position="64"/>
    </location>
</feature>